<dbReference type="AlphaFoldDB" id="A0A0U0UIB7"/>
<dbReference type="EMBL" id="CSAE01000168">
    <property type="protein sequence ID" value="COV65454.1"/>
    <property type="molecule type" value="Genomic_DNA"/>
</dbReference>
<reference evidence="3 4" key="3">
    <citation type="submission" date="2015-03" db="EMBL/GenBank/DDBJ databases">
        <authorList>
            <consortium name="Pathogen Informatics"/>
        </authorList>
    </citation>
    <scope>NUCLEOTIDE SEQUENCE [LARGE SCALE GENOMIC DNA]</scope>
    <source>
        <strain evidence="3">K00500041</strain>
        <strain evidence="4">N09902308</strain>
    </source>
</reference>
<reference evidence="2" key="2">
    <citation type="submission" date="2015-03" db="EMBL/GenBank/DDBJ databases">
        <authorList>
            <consortium name="Pathogen Informatics"/>
            <person name="Murphy D."/>
        </authorList>
    </citation>
    <scope>NUCLEOTIDE SEQUENCE</scope>
    <source>
        <strain evidence="2">N09902308</strain>
    </source>
</reference>
<protein>
    <submittedName>
        <fullName evidence="1">Uncharacterized protein</fullName>
    </submittedName>
</protein>
<evidence type="ECO:0000313" key="2">
    <source>
        <dbReference type="EMBL" id="COZ57506.1"/>
    </source>
</evidence>
<proteinExistence type="predicted"/>
<dbReference type="Proteomes" id="UP000038802">
    <property type="component" value="Unassembled WGS sequence"/>
</dbReference>
<reference evidence="1" key="1">
    <citation type="submission" date="2015-03" db="EMBL/GenBank/DDBJ databases">
        <authorList>
            <person name="Murphy D."/>
        </authorList>
    </citation>
    <scope>NUCLEOTIDE SEQUENCE [LARGE SCALE GENOMIC DNA]</scope>
    <source>
        <strain evidence="1">K00500041</strain>
    </source>
</reference>
<dbReference type="EMBL" id="CSBK01002188">
    <property type="protein sequence ID" value="COZ57506.1"/>
    <property type="molecule type" value="Genomic_DNA"/>
</dbReference>
<evidence type="ECO:0000313" key="4">
    <source>
        <dbReference type="Proteomes" id="UP000039021"/>
    </source>
</evidence>
<sequence>MRDLATACHTWSCRLSSIRVTASRWASVKPSSVKRFAADLYSPRATNWASMPALCRASRRNVALVAKPTSPTLPEGCIQTSPNAEAR</sequence>
<dbReference type="Proteomes" id="UP000039021">
    <property type="component" value="Unassembled WGS sequence"/>
</dbReference>
<name>A0A0U0UIB7_MYCTX</name>
<gene>
    <name evidence="1" type="ORF">ERS007703_01804</name>
    <name evidence="2" type="ORF">ERS007739_03911</name>
</gene>
<evidence type="ECO:0000313" key="3">
    <source>
        <dbReference type="Proteomes" id="UP000038802"/>
    </source>
</evidence>
<organism evidence="1 3">
    <name type="scientific">Mycobacterium tuberculosis</name>
    <dbReference type="NCBI Taxonomy" id="1773"/>
    <lineage>
        <taxon>Bacteria</taxon>
        <taxon>Bacillati</taxon>
        <taxon>Actinomycetota</taxon>
        <taxon>Actinomycetes</taxon>
        <taxon>Mycobacteriales</taxon>
        <taxon>Mycobacteriaceae</taxon>
        <taxon>Mycobacterium</taxon>
        <taxon>Mycobacterium tuberculosis complex</taxon>
    </lineage>
</organism>
<accession>A0A0U0UIB7</accession>
<evidence type="ECO:0000313" key="1">
    <source>
        <dbReference type="EMBL" id="COV65454.1"/>
    </source>
</evidence>